<dbReference type="PANTHER" id="PTHR43668:SF2">
    <property type="entry name" value="ALLANTOINASE"/>
    <property type="match status" value="1"/>
</dbReference>
<dbReference type="InterPro" id="IPR032466">
    <property type="entry name" value="Metal_Hydrolase"/>
</dbReference>
<dbReference type="GO" id="GO:0046872">
    <property type="term" value="F:metal ion binding"/>
    <property type="evidence" value="ECO:0007669"/>
    <property type="project" value="UniProtKB-KW"/>
</dbReference>
<feature type="non-terminal residue" evidence="6">
    <location>
        <position position="1"/>
    </location>
</feature>
<sequence length="397" mass="42698">IGIDLNISADQVIEAKDLIVTPGLVDMHVHLREPGFEYKETIATGTRSAVAGGFTTVACMANTKPTIDSPDLVNFIHLQAKEYGSANVLPIGAITKDLDGELITDWRSLIEAGVVALSDDGKTVMDASIMWNVLVLSAEMGFPVIDHCEEHNLTTGTVMNLGKISLELGLPGQSNASEEIIIARDLLLAEQTGGHVHIAHVSTEGGVDLIHWAKQRKICVTAESCPHHFTITDAEVIDHGAKAKVHPPLRTQKDVDAIIHGLAEGIIDTIATDHAPHASFEKDRGMQEAPAGIIGLETSVPLVITKLVNTGKLELNDAIAKMTHIPSEILGIDRGTLSVEAVADVTLIDPKKLQIVDSAQFESKSRNTPFDGWELEGWPVMTIRGGEIMMSKIKGNR</sequence>
<reference evidence="6" key="1">
    <citation type="submission" date="2018-05" db="EMBL/GenBank/DDBJ databases">
        <authorList>
            <person name="Lanie J.A."/>
            <person name="Ng W.-L."/>
            <person name="Kazmierczak K.M."/>
            <person name="Andrzejewski T.M."/>
            <person name="Davidsen T.M."/>
            <person name="Wayne K.J."/>
            <person name="Tettelin H."/>
            <person name="Glass J.I."/>
            <person name="Rusch D."/>
            <person name="Podicherti R."/>
            <person name="Tsui H.-C.T."/>
            <person name="Winkler M.E."/>
        </authorList>
    </citation>
    <scope>NUCLEOTIDE SEQUENCE</scope>
</reference>
<dbReference type="InterPro" id="IPR002195">
    <property type="entry name" value="Dihydroorotase_CS"/>
</dbReference>
<dbReference type="SUPFAM" id="SSF51556">
    <property type="entry name" value="Metallo-dependent hydrolases"/>
    <property type="match status" value="1"/>
</dbReference>
<organism evidence="6">
    <name type="scientific">marine metagenome</name>
    <dbReference type="NCBI Taxonomy" id="408172"/>
    <lineage>
        <taxon>unclassified sequences</taxon>
        <taxon>metagenomes</taxon>
        <taxon>ecological metagenomes</taxon>
    </lineage>
</organism>
<dbReference type="InterPro" id="IPR024403">
    <property type="entry name" value="DHOase_cat"/>
</dbReference>
<evidence type="ECO:0000259" key="5">
    <source>
        <dbReference type="Pfam" id="PF12890"/>
    </source>
</evidence>
<dbReference type="InterPro" id="IPR011059">
    <property type="entry name" value="Metal-dep_hydrolase_composite"/>
</dbReference>
<dbReference type="Pfam" id="PF12890">
    <property type="entry name" value="DHOase"/>
    <property type="match status" value="1"/>
</dbReference>
<dbReference type="SUPFAM" id="SSF51338">
    <property type="entry name" value="Composite domain of metallo-dependent hydrolases"/>
    <property type="match status" value="1"/>
</dbReference>
<name>A0A381ZRQ3_9ZZZZ</name>
<gene>
    <name evidence="6" type="ORF">METZ01_LOCUS144733</name>
</gene>
<keyword evidence="3" id="KW-0378">Hydrolase</keyword>
<dbReference type="CDD" id="cd01317">
    <property type="entry name" value="DHOase_IIa"/>
    <property type="match status" value="1"/>
</dbReference>
<dbReference type="NCBIfam" id="TIGR00857">
    <property type="entry name" value="pyrC_multi"/>
    <property type="match status" value="1"/>
</dbReference>
<dbReference type="AlphaFoldDB" id="A0A381ZRQ3"/>
<evidence type="ECO:0000256" key="4">
    <source>
        <dbReference type="ARBA" id="ARBA00022975"/>
    </source>
</evidence>
<evidence type="ECO:0000256" key="1">
    <source>
        <dbReference type="ARBA" id="ARBA00001947"/>
    </source>
</evidence>
<dbReference type="InterPro" id="IPR004722">
    <property type="entry name" value="DHOase"/>
</dbReference>
<evidence type="ECO:0000313" key="6">
    <source>
        <dbReference type="EMBL" id="SVA91879.1"/>
    </source>
</evidence>
<evidence type="ECO:0000256" key="2">
    <source>
        <dbReference type="ARBA" id="ARBA00022723"/>
    </source>
</evidence>
<dbReference type="GO" id="GO:0005737">
    <property type="term" value="C:cytoplasm"/>
    <property type="evidence" value="ECO:0007669"/>
    <property type="project" value="TreeGrafter"/>
</dbReference>
<proteinExistence type="inferred from homology"/>
<dbReference type="Gene3D" id="3.20.20.140">
    <property type="entry name" value="Metal-dependent hydrolases"/>
    <property type="match status" value="1"/>
</dbReference>
<dbReference type="GO" id="GO:0006221">
    <property type="term" value="P:pyrimidine nucleotide biosynthetic process"/>
    <property type="evidence" value="ECO:0007669"/>
    <property type="project" value="UniProtKB-KW"/>
</dbReference>
<dbReference type="Gene3D" id="2.30.40.10">
    <property type="entry name" value="Urease, subunit C, domain 1"/>
    <property type="match status" value="1"/>
</dbReference>
<dbReference type="HAMAP" id="MF_00220_B">
    <property type="entry name" value="PyrC_classI_B"/>
    <property type="match status" value="1"/>
</dbReference>
<comment type="cofactor">
    <cofactor evidence="1">
        <name>Zn(2+)</name>
        <dbReference type="ChEBI" id="CHEBI:29105"/>
    </cofactor>
</comment>
<dbReference type="GO" id="GO:0006145">
    <property type="term" value="P:purine nucleobase catabolic process"/>
    <property type="evidence" value="ECO:0007669"/>
    <property type="project" value="TreeGrafter"/>
</dbReference>
<accession>A0A381ZRQ3</accession>
<dbReference type="GO" id="GO:0004038">
    <property type="term" value="F:allantoinase activity"/>
    <property type="evidence" value="ECO:0007669"/>
    <property type="project" value="TreeGrafter"/>
</dbReference>
<dbReference type="InterPro" id="IPR050138">
    <property type="entry name" value="DHOase/Allantoinase_Hydrolase"/>
</dbReference>
<feature type="domain" description="Dihydroorotase catalytic" evidence="5">
    <location>
        <begin position="19"/>
        <end position="203"/>
    </location>
</feature>
<keyword evidence="2" id="KW-0479">Metal-binding</keyword>
<evidence type="ECO:0000256" key="3">
    <source>
        <dbReference type="ARBA" id="ARBA00022801"/>
    </source>
</evidence>
<dbReference type="PROSITE" id="PS00482">
    <property type="entry name" value="DIHYDROOROTASE_1"/>
    <property type="match status" value="1"/>
</dbReference>
<dbReference type="EMBL" id="UINC01022384">
    <property type="protein sequence ID" value="SVA91879.1"/>
    <property type="molecule type" value="Genomic_DNA"/>
</dbReference>
<dbReference type="PROSITE" id="PS00483">
    <property type="entry name" value="DIHYDROOROTASE_2"/>
    <property type="match status" value="1"/>
</dbReference>
<dbReference type="GO" id="GO:0004151">
    <property type="term" value="F:dihydroorotase activity"/>
    <property type="evidence" value="ECO:0007669"/>
    <property type="project" value="InterPro"/>
</dbReference>
<dbReference type="PANTHER" id="PTHR43668">
    <property type="entry name" value="ALLANTOINASE"/>
    <property type="match status" value="1"/>
</dbReference>
<protein>
    <recommendedName>
        <fullName evidence="5">Dihydroorotase catalytic domain-containing protein</fullName>
    </recommendedName>
</protein>
<keyword evidence="4" id="KW-0665">Pyrimidine biosynthesis</keyword>